<dbReference type="Proteomes" id="UP000663637">
    <property type="component" value="Chromosome"/>
</dbReference>
<keyword evidence="1" id="KW-0732">Signal</keyword>
<dbReference type="InterPro" id="IPR051781">
    <property type="entry name" value="Metallo-dep_Hydrolase"/>
</dbReference>
<accession>A0ABX7KAG2</accession>
<dbReference type="Pfam" id="PF01979">
    <property type="entry name" value="Amidohydro_1"/>
    <property type="match status" value="1"/>
</dbReference>
<evidence type="ECO:0000313" key="3">
    <source>
        <dbReference type="EMBL" id="QSB45248.1"/>
    </source>
</evidence>
<dbReference type="PANTHER" id="PTHR43135:SF3">
    <property type="entry name" value="ALPHA-D-RIBOSE 1-METHYLPHOSPHONATE 5-TRIPHOSPHATE DIPHOSPHATASE"/>
    <property type="match status" value="1"/>
</dbReference>
<evidence type="ECO:0000313" key="4">
    <source>
        <dbReference type="Proteomes" id="UP000663637"/>
    </source>
</evidence>
<organism evidence="3 4">
    <name type="scientific">Tsuneonella flava</name>
    <dbReference type="NCBI Taxonomy" id="2055955"/>
    <lineage>
        <taxon>Bacteria</taxon>
        <taxon>Pseudomonadati</taxon>
        <taxon>Pseudomonadota</taxon>
        <taxon>Alphaproteobacteria</taxon>
        <taxon>Sphingomonadales</taxon>
        <taxon>Erythrobacteraceae</taxon>
        <taxon>Tsuneonella</taxon>
    </lineage>
</organism>
<dbReference type="RefSeq" id="WP_205443989.1">
    <property type="nucleotide sequence ID" value="NZ_CP061510.1"/>
</dbReference>
<dbReference type="InterPro" id="IPR011059">
    <property type="entry name" value="Metal-dep_hydrolase_composite"/>
</dbReference>
<dbReference type="Gene3D" id="3.20.20.140">
    <property type="entry name" value="Metal-dependent hydrolases"/>
    <property type="match status" value="1"/>
</dbReference>
<feature type="signal peptide" evidence="1">
    <location>
        <begin position="1"/>
        <end position="24"/>
    </location>
</feature>
<dbReference type="SUPFAM" id="SSF51338">
    <property type="entry name" value="Composite domain of metallo-dependent hydrolases"/>
    <property type="match status" value="1"/>
</dbReference>
<dbReference type="EMBL" id="CP061510">
    <property type="protein sequence ID" value="QSB45248.1"/>
    <property type="molecule type" value="Genomic_DNA"/>
</dbReference>
<evidence type="ECO:0000256" key="1">
    <source>
        <dbReference type="SAM" id="SignalP"/>
    </source>
</evidence>
<sequence>MNLRRVTGFAMAAAAAAVSAPLAAQNVAITNATLAVGDGSEPVENATVVVQNGKIVAAGPGVAAPAGMAVIDGTGKWVTPGLFAAMTQLGLYDVDGVRESNDSSGGRSPFSAALDVTTALNPASQHVSVTRGGGITRASVFVGPSSAIFGGQGAVVDLGADPNMVMRPRAFQVVTLGESGGRIAGGTRLAAQAAFRNALQEAQNAVGKADRPGDVLLNRPDALALVPVVKGEQPLYVAVERAADIRSVLALRNEFPKLDLVIVGASEGWMVANELAAAKVPVIAHALDDLPTSFEDLAATQSNVGRMVKAGVKVAVGGLTGGTGDQARNSKQFAGNLVALNKLPGATGLTWGQALATISSVPAEIAGFGGKAGVLKPGAVGDVVLWDGDPLELSSAPVKVFIDGVEQPTDNHQTKLRERYRDLDTSQLPKAYKW</sequence>
<proteinExistence type="predicted"/>
<reference evidence="3 4" key="1">
    <citation type="submission" date="2020-09" db="EMBL/GenBank/DDBJ databases">
        <title>Complete genome sequence of altererythrobacter flavus SS-21NJ, isolated from Dongying oil sludge in Shandong province.</title>
        <authorList>
            <person name="Sun S."/>
            <person name="Zhang Z."/>
        </authorList>
    </citation>
    <scope>NUCLEOTIDE SEQUENCE [LARGE SCALE GENOMIC DNA]</scope>
    <source>
        <strain evidence="3 4">SS-21NJ</strain>
    </source>
</reference>
<protein>
    <submittedName>
        <fullName evidence="3">Amidohydrolase family protein</fullName>
    </submittedName>
</protein>
<dbReference type="Gene3D" id="2.30.40.10">
    <property type="entry name" value="Urease, subunit C, domain 1"/>
    <property type="match status" value="1"/>
</dbReference>
<name>A0ABX7KAG2_9SPHN</name>
<feature type="chain" id="PRO_5046208748" evidence="1">
    <location>
        <begin position="25"/>
        <end position="434"/>
    </location>
</feature>
<gene>
    <name evidence="3" type="ORF">IDJ81_03675</name>
</gene>
<evidence type="ECO:0000259" key="2">
    <source>
        <dbReference type="Pfam" id="PF01979"/>
    </source>
</evidence>
<dbReference type="InterPro" id="IPR006680">
    <property type="entry name" value="Amidohydro-rel"/>
</dbReference>
<feature type="domain" description="Amidohydrolase-related" evidence="2">
    <location>
        <begin position="279"/>
        <end position="400"/>
    </location>
</feature>
<dbReference type="PANTHER" id="PTHR43135">
    <property type="entry name" value="ALPHA-D-RIBOSE 1-METHYLPHOSPHONATE 5-TRIPHOSPHATE DIPHOSPHATASE"/>
    <property type="match status" value="1"/>
</dbReference>
<keyword evidence="4" id="KW-1185">Reference proteome</keyword>